<dbReference type="KEGG" id="bpm:BURPS1710b_0454"/>
<feature type="compositionally biased region" description="Basic and acidic residues" evidence="1">
    <location>
        <begin position="1"/>
        <end position="14"/>
    </location>
</feature>
<feature type="compositionally biased region" description="Basic residues" evidence="1">
    <location>
        <begin position="15"/>
        <end position="24"/>
    </location>
</feature>
<dbReference type="EMBL" id="CP000124">
    <property type="protein sequence ID" value="ABA51155.1"/>
    <property type="molecule type" value="Genomic_DNA"/>
</dbReference>
<feature type="region of interest" description="Disordered" evidence="1">
    <location>
        <begin position="283"/>
        <end position="341"/>
    </location>
</feature>
<feature type="region of interest" description="Disordered" evidence="1">
    <location>
        <begin position="106"/>
        <end position="127"/>
    </location>
</feature>
<name>Q3JX35_BURP1</name>
<reference evidence="2 3" key="1">
    <citation type="submission" date="2005-09" db="EMBL/GenBank/DDBJ databases">
        <authorList>
            <person name="Woods D.E."/>
            <person name="Nierman W.C."/>
        </authorList>
    </citation>
    <scope>NUCLEOTIDE SEQUENCE [LARGE SCALE GENOMIC DNA]</scope>
    <source>
        <strain evidence="2 3">1710b</strain>
    </source>
</reference>
<gene>
    <name evidence="2" type="ordered locus">BURPS1710b_0454</name>
</gene>
<sequence length="341" mass="38395">MLEARGRDAELGRDRPRHHARHRQRSEIVARDERLARQHLEHARLQPRERVRQPDDPRGAADQPPGIADDLLEPVGARPAELVGPAARRVAHAGVRDRLRDVADVDRLHQRVGHRERQHRKDPLKPRERVDKRVARAEHDRRPEYRDVQRARRGLRAQRDLAVALRAQVHARRVRIGAERAHVKHARHARFDACGGERRGQRDVQPLEALAVRLAVPAAQHADEIDGRLRARDETGELAHVEGGQLDDVDGQRREMPRMLAPARADTHVRAGADEHIDEAATDEARAAEHRDGLALHDRAPSGAPPTRRAGGECDTKRRPAAPGQRVRGTPLRCAARVTAR</sequence>
<dbReference type="EnsemblBacteria" id="ABA51155">
    <property type="protein sequence ID" value="ABA51155"/>
    <property type="gene ID" value="BURPS1710b_0454"/>
</dbReference>
<dbReference type="HOGENOM" id="CLU_812980_0_0_4"/>
<dbReference type="AlphaFoldDB" id="Q3JX35"/>
<organism evidence="2 3">
    <name type="scientific">Burkholderia pseudomallei (strain 1710b)</name>
    <dbReference type="NCBI Taxonomy" id="320372"/>
    <lineage>
        <taxon>Bacteria</taxon>
        <taxon>Pseudomonadati</taxon>
        <taxon>Pseudomonadota</taxon>
        <taxon>Betaproteobacteria</taxon>
        <taxon>Burkholderiales</taxon>
        <taxon>Burkholderiaceae</taxon>
        <taxon>Burkholderia</taxon>
        <taxon>pseudomallei group</taxon>
    </lineage>
</organism>
<protein>
    <submittedName>
        <fullName evidence="2">200 kDa antigen p200, putative</fullName>
    </submittedName>
</protein>
<feature type="compositionally biased region" description="Basic and acidic residues" evidence="1">
    <location>
        <begin position="283"/>
        <end position="300"/>
    </location>
</feature>
<evidence type="ECO:0000313" key="3">
    <source>
        <dbReference type="Proteomes" id="UP000002700"/>
    </source>
</evidence>
<accession>Q3JX35</accession>
<evidence type="ECO:0000313" key="2">
    <source>
        <dbReference type="EMBL" id="ABA51155.1"/>
    </source>
</evidence>
<feature type="region of interest" description="Disordered" evidence="1">
    <location>
        <begin position="1"/>
        <end position="72"/>
    </location>
</feature>
<proteinExistence type="predicted"/>
<feature type="compositionally biased region" description="Basic and acidic residues" evidence="1">
    <location>
        <begin position="25"/>
        <end position="59"/>
    </location>
</feature>
<evidence type="ECO:0000256" key="1">
    <source>
        <dbReference type="SAM" id="MobiDB-lite"/>
    </source>
</evidence>
<dbReference type="Proteomes" id="UP000002700">
    <property type="component" value="Chromosome I"/>
</dbReference>